<dbReference type="Proteomes" id="UP000011087">
    <property type="component" value="Unassembled WGS sequence"/>
</dbReference>
<evidence type="ECO:0000256" key="1">
    <source>
        <dbReference type="SAM" id="SignalP"/>
    </source>
</evidence>
<feature type="chain" id="PRO_5008772170" description="LysM domain-containing protein" evidence="1">
    <location>
        <begin position="22"/>
        <end position="569"/>
    </location>
</feature>
<proteinExistence type="predicted"/>
<dbReference type="KEGG" id="gtt:GUITHDRAFT_160406"/>
<reference evidence="4" key="2">
    <citation type="submission" date="2012-11" db="EMBL/GenBank/DDBJ databases">
        <authorList>
            <person name="Kuo A."/>
            <person name="Curtis B.A."/>
            <person name="Tanifuji G."/>
            <person name="Burki F."/>
            <person name="Gruber A."/>
            <person name="Irimia M."/>
            <person name="Maruyama S."/>
            <person name="Arias M.C."/>
            <person name="Ball S.G."/>
            <person name="Gile G.H."/>
            <person name="Hirakawa Y."/>
            <person name="Hopkins J.F."/>
            <person name="Rensing S.A."/>
            <person name="Schmutz J."/>
            <person name="Symeonidi A."/>
            <person name="Elias M."/>
            <person name="Eveleigh R.J."/>
            <person name="Herman E.K."/>
            <person name="Klute M.J."/>
            <person name="Nakayama T."/>
            <person name="Obornik M."/>
            <person name="Reyes-Prieto A."/>
            <person name="Armbrust E.V."/>
            <person name="Aves S.J."/>
            <person name="Beiko R.G."/>
            <person name="Coutinho P."/>
            <person name="Dacks J.B."/>
            <person name="Durnford D.G."/>
            <person name="Fast N.M."/>
            <person name="Green B.R."/>
            <person name="Grisdale C."/>
            <person name="Hempe F."/>
            <person name="Henrissat B."/>
            <person name="Hoppner M.P."/>
            <person name="Ishida K.-I."/>
            <person name="Kim E."/>
            <person name="Koreny L."/>
            <person name="Kroth P.G."/>
            <person name="Liu Y."/>
            <person name="Malik S.-B."/>
            <person name="Maier U.G."/>
            <person name="McRose D."/>
            <person name="Mock T."/>
            <person name="Neilson J.A."/>
            <person name="Onodera N.T."/>
            <person name="Poole A.M."/>
            <person name="Pritham E.J."/>
            <person name="Richards T.A."/>
            <person name="Rocap G."/>
            <person name="Roy S.W."/>
            <person name="Sarai C."/>
            <person name="Schaack S."/>
            <person name="Shirato S."/>
            <person name="Slamovits C.H."/>
            <person name="Spencer D.F."/>
            <person name="Suzuki S."/>
            <person name="Worden A.Z."/>
            <person name="Zauner S."/>
            <person name="Barry K."/>
            <person name="Bell C."/>
            <person name="Bharti A.K."/>
            <person name="Crow J.A."/>
            <person name="Grimwood J."/>
            <person name="Kramer R."/>
            <person name="Lindquist E."/>
            <person name="Lucas S."/>
            <person name="Salamov A."/>
            <person name="McFadden G.I."/>
            <person name="Lane C.E."/>
            <person name="Keeling P.J."/>
            <person name="Gray M.W."/>
            <person name="Grigoriev I.V."/>
            <person name="Archibald J.M."/>
        </authorList>
    </citation>
    <scope>NUCLEOTIDE SEQUENCE</scope>
    <source>
        <strain evidence="4">CCMP2712</strain>
    </source>
</reference>
<dbReference type="EnsemblProtists" id="EKX55225">
    <property type="protein sequence ID" value="EKX55225"/>
    <property type="gene ID" value="GUITHDRAFT_160406"/>
</dbReference>
<evidence type="ECO:0000313" key="4">
    <source>
        <dbReference type="Proteomes" id="UP000011087"/>
    </source>
</evidence>
<protein>
    <recommendedName>
        <fullName evidence="5">LysM domain-containing protein</fullName>
    </recommendedName>
</protein>
<gene>
    <name evidence="2" type="ORF">GUITHDRAFT_160406</name>
</gene>
<feature type="signal peptide" evidence="1">
    <location>
        <begin position="1"/>
        <end position="21"/>
    </location>
</feature>
<evidence type="ECO:0000313" key="2">
    <source>
        <dbReference type="EMBL" id="EKX55225.1"/>
    </source>
</evidence>
<dbReference type="OrthoDB" id="2107166at2759"/>
<dbReference type="GeneID" id="17311985"/>
<organism evidence="2">
    <name type="scientific">Guillardia theta (strain CCMP2712)</name>
    <name type="common">Cryptophyte</name>
    <dbReference type="NCBI Taxonomy" id="905079"/>
    <lineage>
        <taxon>Eukaryota</taxon>
        <taxon>Cryptophyceae</taxon>
        <taxon>Pyrenomonadales</taxon>
        <taxon>Geminigeraceae</taxon>
        <taxon>Guillardia</taxon>
    </lineage>
</organism>
<keyword evidence="1" id="KW-0732">Signal</keyword>
<accession>L1K426</accession>
<evidence type="ECO:0008006" key="5">
    <source>
        <dbReference type="Google" id="ProtNLM"/>
    </source>
</evidence>
<evidence type="ECO:0000313" key="3">
    <source>
        <dbReference type="EnsemblProtists" id="EKX55225"/>
    </source>
</evidence>
<name>L1K426_GUITC</name>
<dbReference type="InterPro" id="IPR018392">
    <property type="entry name" value="LysM"/>
</dbReference>
<dbReference type="CDD" id="cd00118">
    <property type="entry name" value="LysM"/>
    <property type="match status" value="1"/>
</dbReference>
<reference evidence="3" key="3">
    <citation type="submission" date="2015-06" db="UniProtKB">
        <authorList>
            <consortium name="EnsemblProtists"/>
        </authorList>
    </citation>
    <scope>IDENTIFICATION</scope>
</reference>
<keyword evidence="4" id="KW-1185">Reference proteome</keyword>
<dbReference type="EMBL" id="JH992965">
    <property type="protein sequence ID" value="EKX55225.1"/>
    <property type="molecule type" value="Genomic_DNA"/>
</dbReference>
<dbReference type="RefSeq" id="XP_005842205.1">
    <property type="nucleotide sequence ID" value="XM_005842148.1"/>
</dbReference>
<reference evidence="2 4" key="1">
    <citation type="journal article" date="2012" name="Nature">
        <title>Algal genomes reveal evolutionary mosaicism and the fate of nucleomorphs.</title>
        <authorList>
            <consortium name="DOE Joint Genome Institute"/>
            <person name="Curtis B.A."/>
            <person name="Tanifuji G."/>
            <person name="Burki F."/>
            <person name="Gruber A."/>
            <person name="Irimia M."/>
            <person name="Maruyama S."/>
            <person name="Arias M.C."/>
            <person name="Ball S.G."/>
            <person name="Gile G.H."/>
            <person name="Hirakawa Y."/>
            <person name="Hopkins J.F."/>
            <person name="Kuo A."/>
            <person name="Rensing S.A."/>
            <person name="Schmutz J."/>
            <person name="Symeonidi A."/>
            <person name="Elias M."/>
            <person name="Eveleigh R.J."/>
            <person name="Herman E.K."/>
            <person name="Klute M.J."/>
            <person name="Nakayama T."/>
            <person name="Obornik M."/>
            <person name="Reyes-Prieto A."/>
            <person name="Armbrust E.V."/>
            <person name="Aves S.J."/>
            <person name="Beiko R.G."/>
            <person name="Coutinho P."/>
            <person name="Dacks J.B."/>
            <person name="Durnford D.G."/>
            <person name="Fast N.M."/>
            <person name="Green B.R."/>
            <person name="Grisdale C.J."/>
            <person name="Hempel F."/>
            <person name="Henrissat B."/>
            <person name="Hoppner M.P."/>
            <person name="Ishida K."/>
            <person name="Kim E."/>
            <person name="Koreny L."/>
            <person name="Kroth P.G."/>
            <person name="Liu Y."/>
            <person name="Malik S.B."/>
            <person name="Maier U.G."/>
            <person name="McRose D."/>
            <person name="Mock T."/>
            <person name="Neilson J.A."/>
            <person name="Onodera N.T."/>
            <person name="Poole A.M."/>
            <person name="Pritham E.J."/>
            <person name="Richards T.A."/>
            <person name="Rocap G."/>
            <person name="Roy S.W."/>
            <person name="Sarai C."/>
            <person name="Schaack S."/>
            <person name="Shirato S."/>
            <person name="Slamovits C.H."/>
            <person name="Spencer D.F."/>
            <person name="Suzuki S."/>
            <person name="Worden A.Z."/>
            <person name="Zauner S."/>
            <person name="Barry K."/>
            <person name="Bell C."/>
            <person name="Bharti A.K."/>
            <person name="Crow J.A."/>
            <person name="Grimwood J."/>
            <person name="Kramer R."/>
            <person name="Lindquist E."/>
            <person name="Lucas S."/>
            <person name="Salamov A."/>
            <person name="McFadden G.I."/>
            <person name="Lane C.E."/>
            <person name="Keeling P.J."/>
            <person name="Gray M.W."/>
            <person name="Grigoriev I.V."/>
            <person name="Archibald J.M."/>
        </authorList>
    </citation>
    <scope>NUCLEOTIDE SEQUENCE</scope>
    <source>
        <strain evidence="2 4">CCMP2712</strain>
    </source>
</reference>
<dbReference type="PaxDb" id="55529-EKX55225"/>
<dbReference type="AlphaFoldDB" id="L1K426"/>
<sequence>MLQDKLLLLIFLLLLACTVKADSWDRDNTMFFCKYLSTSSSNYLHTEALYISSSELICKMPEWGNSYKADLTYLSIWKGASFASSTEILAIGDPVEIYFSESIVSISPHVLISPSSLITVVGAGFDTSVSYHIVFVPKVQFSAMASPPTTQQWIYSFVLNVTNNTYATSMINWNHDAGDHFVTLFRDTSVNKSLLFTSYNGIAVQDLSPRKDITYGTPEWSESVVASNAILEEGLECGKFKLDFHAEKGMGPLRLTLKYTPLRPKILRTTDVMPSREYTNSLEGDYFDADGIYYPGPSDTVLDLPLQTPAVKQTKADIVASQTLKIPDNLAEPSHMIFSCLTDFQNGNVSGTVEWNVSKGWEGFAYKLCVTAYHAVVPLASRSLDLANERCFFVIVPKCSKCLTAVDTLDSVSAFYGANWIDLWSSNHQMFKTKSVDVKTDEVFNAPNDRVYIEIDRNTSLKLGQSYRMNSGDTINSVSLRFGMMIENFLALNPDIFAGNEFQKLDGKRVCILSSTSKYSTCTETPSPIFYEATYRARFYHDFDVKGRPIKTYNDRYPQPPFEFPPKTP</sequence>
<dbReference type="HOGENOM" id="CLU_479369_0_0_1"/>
<dbReference type="PROSITE" id="PS51257">
    <property type="entry name" value="PROKAR_LIPOPROTEIN"/>
    <property type="match status" value="1"/>
</dbReference>